<evidence type="ECO:0000256" key="11">
    <source>
        <dbReference type="ARBA" id="ARBA00030308"/>
    </source>
</evidence>
<evidence type="ECO:0000256" key="4">
    <source>
        <dbReference type="ARBA" id="ARBA00012453"/>
    </source>
</evidence>
<dbReference type="InterPro" id="IPR020084">
    <property type="entry name" value="NUDIX_hydrolase_CS"/>
</dbReference>
<evidence type="ECO:0000256" key="14">
    <source>
        <dbReference type="PIRSR" id="PIRSR604385-2"/>
    </source>
</evidence>
<dbReference type="GO" id="GO:0047631">
    <property type="term" value="F:ADP-ribose diphosphatase activity"/>
    <property type="evidence" value="ECO:0007669"/>
    <property type="project" value="UniProtKB-EC"/>
</dbReference>
<feature type="binding site" evidence="14">
    <location>
        <position position="90"/>
    </location>
    <ligand>
        <name>Mg(2+)</name>
        <dbReference type="ChEBI" id="CHEBI:18420"/>
        <label>1</label>
    </ligand>
</feature>
<evidence type="ECO:0000256" key="8">
    <source>
        <dbReference type="ARBA" id="ARBA00022842"/>
    </source>
</evidence>
<dbReference type="GO" id="GO:0019693">
    <property type="term" value="P:ribose phosphate metabolic process"/>
    <property type="evidence" value="ECO:0007669"/>
    <property type="project" value="TreeGrafter"/>
</dbReference>
<evidence type="ECO:0000256" key="5">
    <source>
        <dbReference type="ARBA" id="ARBA00013297"/>
    </source>
</evidence>
<dbReference type="EC" id="3.6.1.13" evidence="4"/>
<dbReference type="NCBIfam" id="NF008003">
    <property type="entry name" value="PRK10729.1"/>
    <property type="match status" value="1"/>
</dbReference>
<comment type="cofactor">
    <cofactor evidence="1 14">
        <name>Mg(2+)</name>
        <dbReference type="ChEBI" id="CHEBI:18420"/>
    </cofactor>
</comment>
<evidence type="ECO:0000256" key="15">
    <source>
        <dbReference type="PIRSR" id="PIRSR604385-3"/>
    </source>
</evidence>
<dbReference type="InterPro" id="IPR000086">
    <property type="entry name" value="NUDIX_hydrolase_dom"/>
</dbReference>
<protein>
    <recommendedName>
        <fullName evidence="5">ADP-ribose pyrophosphatase</fullName>
        <ecNumber evidence="4">3.6.1.13</ecNumber>
    </recommendedName>
    <alternativeName>
        <fullName evidence="10">ADP-ribose diphosphatase</fullName>
    </alternativeName>
    <alternativeName>
        <fullName evidence="12">ADP-ribose phosphohydrolase</fullName>
    </alternativeName>
    <alternativeName>
        <fullName evidence="11">Adenosine diphosphoribose pyrophosphatase</fullName>
    </alternativeName>
</protein>
<comment type="similarity">
    <text evidence="2">Belongs to the Nudix hydrolase family. NudF subfamily.</text>
</comment>
<dbReference type="Gene3D" id="3.90.79.10">
    <property type="entry name" value="Nucleoside Triphosphate Pyrophosphohydrolase"/>
    <property type="match status" value="1"/>
</dbReference>
<dbReference type="PANTHER" id="PTHR11839:SF5">
    <property type="entry name" value="ADP-RIBOSE PYROPHOSPHATASE"/>
    <property type="match status" value="1"/>
</dbReference>
<dbReference type="GO" id="GO:0005829">
    <property type="term" value="C:cytosol"/>
    <property type="evidence" value="ECO:0007669"/>
    <property type="project" value="TreeGrafter"/>
</dbReference>
<dbReference type="InterPro" id="IPR015797">
    <property type="entry name" value="NUDIX_hydrolase-like_dom_sf"/>
</dbReference>
<feature type="domain" description="Nudix hydrolase" evidence="17">
    <location>
        <begin position="49"/>
        <end position="192"/>
    </location>
</feature>
<dbReference type="EMBL" id="RJUL01000003">
    <property type="protein sequence ID" value="ROQ28742.1"/>
    <property type="molecule type" value="Genomic_DNA"/>
</dbReference>
<dbReference type="GO" id="GO:0046872">
    <property type="term" value="F:metal ion binding"/>
    <property type="evidence" value="ECO:0007669"/>
    <property type="project" value="UniProtKB-KW"/>
</dbReference>
<dbReference type="Proteomes" id="UP000268033">
    <property type="component" value="Unassembled WGS sequence"/>
</dbReference>
<feature type="binding site" evidence="14">
    <location>
        <position position="158"/>
    </location>
    <ligand>
        <name>Mg(2+)</name>
        <dbReference type="ChEBI" id="CHEBI:18420"/>
        <label>1</label>
    </ligand>
</feature>
<dbReference type="GO" id="GO:0019144">
    <property type="term" value="F:ADP-sugar diphosphatase activity"/>
    <property type="evidence" value="ECO:0007669"/>
    <property type="project" value="TreeGrafter"/>
</dbReference>
<dbReference type="CDD" id="cd24155">
    <property type="entry name" value="NUDIX_ADPRase"/>
    <property type="match status" value="1"/>
</dbReference>
<evidence type="ECO:0000313" key="19">
    <source>
        <dbReference type="Proteomes" id="UP000268033"/>
    </source>
</evidence>
<evidence type="ECO:0000256" key="3">
    <source>
        <dbReference type="ARBA" id="ARBA00011738"/>
    </source>
</evidence>
<dbReference type="InterPro" id="IPR004385">
    <property type="entry name" value="NDP_pyrophosphatase"/>
</dbReference>
<gene>
    <name evidence="18" type="ORF">EDC28_103336</name>
</gene>
<evidence type="ECO:0000259" key="17">
    <source>
        <dbReference type="PROSITE" id="PS51462"/>
    </source>
</evidence>
<sequence>MHQNFTAADVEIKEKQPLYRGFFTMMRYVLRHRKFDGGWSPWLTREVFERGHAAVALPYDPRTDEVVLLRQFRIGAMATSQDPWLYELVAGIIEEGESPEEVAVRETAEESGLTVGRVKPVLSYLASPGGTTERLHIFAVEVDASKAQGIHGLDDEGEDIAVCRLPRQQALAMLEQGQIDNAASVIGLQWLALHVEELRALWR</sequence>
<comment type="subunit">
    <text evidence="3">Homodimer.</text>
</comment>
<dbReference type="GO" id="GO:0006753">
    <property type="term" value="P:nucleoside phosphate metabolic process"/>
    <property type="evidence" value="ECO:0007669"/>
    <property type="project" value="TreeGrafter"/>
</dbReference>
<accession>A0A3N1PBF8</accession>
<organism evidence="18 19">
    <name type="scientific">Gallaecimonas pentaromativorans</name>
    <dbReference type="NCBI Taxonomy" id="584787"/>
    <lineage>
        <taxon>Bacteria</taxon>
        <taxon>Pseudomonadati</taxon>
        <taxon>Pseudomonadota</taxon>
        <taxon>Gammaproteobacteria</taxon>
        <taxon>Enterobacterales</taxon>
        <taxon>Gallaecimonadaceae</taxon>
        <taxon>Gallaecimonas</taxon>
    </lineage>
</organism>
<evidence type="ECO:0000256" key="13">
    <source>
        <dbReference type="ARBA" id="ARBA00049546"/>
    </source>
</evidence>
<keyword evidence="8 14" id="KW-0460">Magnesium</keyword>
<feature type="binding site" evidence="14">
    <location>
        <position position="106"/>
    </location>
    <ligand>
        <name>Mg(2+)</name>
        <dbReference type="ChEBI" id="CHEBI:18420"/>
        <label>1</label>
    </ligand>
</feature>
<comment type="function">
    <text evidence="9">Acts on ADP-mannose and ADP-glucose as well as ADP-ribose. Prevents glycogen biosynthesis. The reaction catalyzed by this enzyme is a limiting step of the gluconeogenic process.</text>
</comment>
<dbReference type="InterPro" id="IPR020476">
    <property type="entry name" value="Nudix_hydrolase"/>
</dbReference>
<name>A0A3N1PBF8_9GAMM</name>
<comment type="caution">
    <text evidence="18">The sequence shown here is derived from an EMBL/GenBank/DDBJ whole genome shotgun (WGS) entry which is preliminary data.</text>
</comment>
<evidence type="ECO:0000313" key="18">
    <source>
        <dbReference type="EMBL" id="ROQ28742.1"/>
    </source>
</evidence>
<dbReference type="NCBIfam" id="TIGR00052">
    <property type="entry name" value="nudix-type nucleoside diphosphatase, YffH/AdpP family"/>
    <property type="match status" value="1"/>
</dbReference>
<evidence type="ECO:0000256" key="7">
    <source>
        <dbReference type="ARBA" id="ARBA00022801"/>
    </source>
</evidence>
<dbReference type="Pfam" id="PF00293">
    <property type="entry name" value="NUDIX"/>
    <property type="match status" value="1"/>
</dbReference>
<feature type="short sequence motif" description="Nudix box" evidence="15">
    <location>
        <begin position="91"/>
        <end position="113"/>
    </location>
</feature>
<evidence type="ECO:0000256" key="10">
    <source>
        <dbReference type="ARBA" id="ARBA00030162"/>
    </source>
</evidence>
<dbReference type="RefSeq" id="WP_123421128.1">
    <property type="nucleotide sequence ID" value="NZ_RJUL01000003.1"/>
</dbReference>
<keyword evidence="7 16" id="KW-0378">Hydrolase</keyword>
<dbReference type="PROSITE" id="PS51462">
    <property type="entry name" value="NUDIX"/>
    <property type="match status" value="1"/>
</dbReference>
<dbReference type="PROSITE" id="PS00893">
    <property type="entry name" value="NUDIX_BOX"/>
    <property type="match status" value="1"/>
</dbReference>
<dbReference type="PRINTS" id="PR00502">
    <property type="entry name" value="NUDIXFAMILY"/>
</dbReference>
<evidence type="ECO:0000256" key="9">
    <source>
        <dbReference type="ARBA" id="ARBA00025164"/>
    </source>
</evidence>
<reference evidence="18 19" key="1">
    <citation type="submission" date="2018-11" db="EMBL/GenBank/DDBJ databases">
        <title>Genomic Encyclopedia of Type Strains, Phase IV (KMG-IV): sequencing the most valuable type-strain genomes for metagenomic binning, comparative biology and taxonomic classification.</title>
        <authorList>
            <person name="Goeker M."/>
        </authorList>
    </citation>
    <scope>NUCLEOTIDE SEQUENCE [LARGE SCALE GENOMIC DNA]</scope>
    <source>
        <strain evidence="18 19">DSM 21945</strain>
    </source>
</reference>
<evidence type="ECO:0000256" key="2">
    <source>
        <dbReference type="ARBA" id="ARBA00007482"/>
    </source>
</evidence>
<evidence type="ECO:0000256" key="12">
    <source>
        <dbReference type="ARBA" id="ARBA00033056"/>
    </source>
</evidence>
<proteinExistence type="inferred from homology"/>
<dbReference type="AlphaFoldDB" id="A0A3N1PBF8"/>
<feature type="binding site" evidence="14">
    <location>
        <position position="110"/>
    </location>
    <ligand>
        <name>Mg(2+)</name>
        <dbReference type="ChEBI" id="CHEBI:18420"/>
        <label>1</label>
    </ligand>
</feature>
<keyword evidence="6 14" id="KW-0479">Metal-binding</keyword>
<comment type="catalytic activity">
    <reaction evidence="13">
        <text>ADP-D-ribose + H2O = D-ribose 5-phosphate + AMP + 2 H(+)</text>
        <dbReference type="Rhea" id="RHEA:10412"/>
        <dbReference type="ChEBI" id="CHEBI:15377"/>
        <dbReference type="ChEBI" id="CHEBI:15378"/>
        <dbReference type="ChEBI" id="CHEBI:57967"/>
        <dbReference type="ChEBI" id="CHEBI:78346"/>
        <dbReference type="ChEBI" id="CHEBI:456215"/>
        <dbReference type="EC" id="3.6.1.13"/>
    </reaction>
</comment>
<evidence type="ECO:0000256" key="6">
    <source>
        <dbReference type="ARBA" id="ARBA00022723"/>
    </source>
</evidence>
<keyword evidence="19" id="KW-1185">Reference proteome</keyword>
<dbReference type="SUPFAM" id="SSF55811">
    <property type="entry name" value="Nudix"/>
    <property type="match status" value="1"/>
</dbReference>
<evidence type="ECO:0000256" key="16">
    <source>
        <dbReference type="RuleBase" id="RU003476"/>
    </source>
</evidence>
<dbReference type="PANTHER" id="PTHR11839">
    <property type="entry name" value="UDP/ADP-SUGAR PYROPHOSPHATASE"/>
    <property type="match status" value="1"/>
</dbReference>
<evidence type="ECO:0000256" key="1">
    <source>
        <dbReference type="ARBA" id="ARBA00001946"/>
    </source>
</evidence>
<dbReference type="STRING" id="584787.GCA_001247655_00081"/>